<dbReference type="AlphaFoldDB" id="A0A0K1E7V1"/>
<feature type="transmembrane region" description="Helical" evidence="1">
    <location>
        <begin position="34"/>
        <end position="54"/>
    </location>
</feature>
<keyword evidence="1" id="KW-0812">Transmembrane</keyword>
<protein>
    <recommendedName>
        <fullName evidence="4">Phosphatidate cytidylyltransferase</fullName>
    </recommendedName>
</protein>
<organism evidence="2 3">
    <name type="scientific">Chondromyces crocatus</name>
    <dbReference type="NCBI Taxonomy" id="52"/>
    <lineage>
        <taxon>Bacteria</taxon>
        <taxon>Pseudomonadati</taxon>
        <taxon>Myxococcota</taxon>
        <taxon>Polyangia</taxon>
        <taxon>Polyangiales</taxon>
        <taxon>Polyangiaceae</taxon>
        <taxon>Chondromyces</taxon>
    </lineage>
</organism>
<keyword evidence="3" id="KW-1185">Reference proteome</keyword>
<dbReference type="Proteomes" id="UP000067626">
    <property type="component" value="Chromosome"/>
</dbReference>
<sequence length="59" mass="5985">MSMKNVGIPASIILASSALTGCNAVKGIFKAGVWSGVIVIVLLALIVGGAFSVIRGRTR</sequence>
<evidence type="ECO:0008006" key="4">
    <source>
        <dbReference type="Google" id="ProtNLM"/>
    </source>
</evidence>
<evidence type="ECO:0000313" key="2">
    <source>
        <dbReference type="EMBL" id="AKT36939.1"/>
    </source>
</evidence>
<dbReference type="KEGG" id="ccro:CMC5_010600"/>
<dbReference type="OrthoDB" id="894321at2"/>
<proteinExistence type="predicted"/>
<evidence type="ECO:0000256" key="1">
    <source>
        <dbReference type="SAM" id="Phobius"/>
    </source>
</evidence>
<reference evidence="2 3" key="1">
    <citation type="submission" date="2015-07" db="EMBL/GenBank/DDBJ databases">
        <title>Genome analysis of myxobacterium Chondromyces crocatus Cm c5 reveals a high potential for natural compound synthesis and the genetic basis for the loss of fruiting body formation.</title>
        <authorList>
            <person name="Zaburannyi N."/>
            <person name="Bunk B."/>
            <person name="Maier J."/>
            <person name="Overmann J."/>
            <person name="Mueller R."/>
        </authorList>
    </citation>
    <scope>NUCLEOTIDE SEQUENCE [LARGE SCALE GENOMIC DNA]</scope>
    <source>
        <strain evidence="2 3">Cm c5</strain>
    </source>
</reference>
<evidence type="ECO:0000313" key="3">
    <source>
        <dbReference type="Proteomes" id="UP000067626"/>
    </source>
</evidence>
<gene>
    <name evidence="2" type="ORF">CMC5_010600</name>
</gene>
<keyword evidence="1" id="KW-0472">Membrane</keyword>
<name>A0A0K1E7V1_CHOCO</name>
<keyword evidence="1" id="KW-1133">Transmembrane helix</keyword>
<dbReference type="EMBL" id="CP012159">
    <property type="protein sequence ID" value="AKT36939.1"/>
    <property type="molecule type" value="Genomic_DNA"/>
</dbReference>
<accession>A0A0K1E7V1</accession>
<dbReference type="RefSeq" id="WP_050429378.1">
    <property type="nucleotide sequence ID" value="NZ_CP012159.1"/>
</dbReference>
<dbReference type="STRING" id="52.CMC5_010600"/>
<dbReference type="PROSITE" id="PS51257">
    <property type="entry name" value="PROKAR_LIPOPROTEIN"/>
    <property type="match status" value="1"/>
</dbReference>